<evidence type="ECO:0000313" key="1">
    <source>
        <dbReference type="EMBL" id="JAE35732.1"/>
    </source>
</evidence>
<name>A0A0A9HG62_ARUDO</name>
<sequence length="80" mass="8965">MLHSYDATKRFPMLHSYEATQCFPFLSLNSALLCVNPCPKPSCTKTNANSGSCEGSTATRLRKKAAAIYSKMWQKKLFSR</sequence>
<reference evidence="1" key="2">
    <citation type="journal article" date="2015" name="Data Brief">
        <title>Shoot transcriptome of the giant reed, Arundo donax.</title>
        <authorList>
            <person name="Barrero R.A."/>
            <person name="Guerrero F.D."/>
            <person name="Moolhuijzen P."/>
            <person name="Goolsby J.A."/>
            <person name="Tidwell J."/>
            <person name="Bellgard S.E."/>
            <person name="Bellgard M.I."/>
        </authorList>
    </citation>
    <scope>NUCLEOTIDE SEQUENCE</scope>
    <source>
        <tissue evidence="1">Shoot tissue taken approximately 20 cm above the soil surface</tissue>
    </source>
</reference>
<organism evidence="1">
    <name type="scientific">Arundo donax</name>
    <name type="common">Giant reed</name>
    <name type="synonym">Donax arundinaceus</name>
    <dbReference type="NCBI Taxonomy" id="35708"/>
    <lineage>
        <taxon>Eukaryota</taxon>
        <taxon>Viridiplantae</taxon>
        <taxon>Streptophyta</taxon>
        <taxon>Embryophyta</taxon>
        <taxon>Tracheophyta</taxon>
        <taxon>Spermatophyta</taxon>
        <taxon>Magnoliopsida</taxon>
        <taxon>Liliopsida</taxon>
        <taxon>Poales</taxon>
        <taxon>Poaceae</taxon>
        <taxon>PACMAD clade</taxon>
        <taxon>Arundinoideae</taxon>
        <taxon>Arundineae</taxon>
        <taxon>Arundo</taxon>
    </lineage>
</organism>
<accession>A0A0A9HG62</accession>
<proteinExistence type="predicted"/>
<dbReference type="EMBL" id="GBRH01162164">
    <property type="protein sequence ID" value="JAE35732.1"/>
    <property type="molecule type" value="Transcribed_RNA"/>
</dbReference>
<dbReference type="AlphaFoldDB" id="A0A0A9HG62"/>
<reference evidence="1" key="1">
    <citation type="submission" date="2014-09" db="EMBL/GenBank/DDBJ databases">
        <authorList>
            <person name="Magalhaes I.L.F."/>
            <person name="Oliveira U."/>
            <person name="Santos F.R."/>
            <person name="Vidigal T.H.D.A."/>
            <person name="Brescovit A.D."/>
            <person name="Santos A.J."/>
        </authorList>
    </citation>
    <scope>NUCLEOTIDE SEQUENCE</scope>
    <source>
        <tissue evidence="1">Shoot tissue taken approximately 20 cm above the soil surface</tissue>
    </source>
</reference>
<protein>
    <submittedName>
        <fullName evidence="1">Uncharacterized protein</fullName>
    </submittedName>
</protein>